<comment type="caution">
    <text evidence="1">The sequence shown here is derived from an EMBL/GenBank/DDBJ whole genome shotgun (WGS) entry which is preliminary data.</text>
</comment>
<name>V8QU82_9BURK</name>
<dbReference type="EMBL" id="AYXT01000009">
    <property type="protein sequence ID" value="ETF03506.1"/>
    <property type="molecule type" value="Genomic_DNA"/>
</dbReference>
<organism evidence="1 2">
    <name type="scientific">Advenella kashmirensis W13003</name>
    <dbReference type="NCBI Taxonomy" id="1424334"/>
    <lineage>
        <taxon>Bacteria</taxon>
        <taxon>Pseudomonadati</taxon>
        <taxon>Pseudomonadota</taxon>
        <taxon>Betaproteobacteria</taxon>
        <taxon>Burkholderiales</taxon>
        <taxon>Alcaligenaceae</taxon>
    </lineage>
</organism>
<sequence length="39" mass="4425">MQKCESACRSLQTGSFAQTIDLNRLFCVMQRNNCKTQAV</sequence>
<dbReference type="HOGENOM" id="CLU_3303474_0_0_4"/>
<dbReference type="STRING" id="1424334.W822_09615"/>
<evidence type="ECO:0000313" key="2">
    <source>
        <dbReference type="Proteomes" id="UP000018733"/>
    </source>
</evidence>
<reference evidence="1 2" key="1">
    <citation type="journal article" date="2014" name="Genome Announc.">
        <title>Draft Genome Sequence of Advenella kashmirensis Strain W13003, a Polycyclic Aromatic Hydrocarbon-Degrading Bacterium.</title>
        <authorList>
            <person name="Wang X."/>
            <person name="Jin D."/>
            <person name="Zhou L."/>
            <person name="Wu L."/>
            <person name="An W."/>
            <person name="Zhao L."/>
        </authorList>
    </citation>
    <scope>NUCLEOTIDE SEQUENCE [LARGE SCALE GENOMIC DNA]</scope>
    <source>
        <strain evidence="1 2">W13003</strain>
    </source>
</reference>
<gene>
    <name evidence="1" type="ORF">W822_09615</name>
</gene>
<evidence type="ECO:0000313" key="1">
    <source>
        <dbReference type="EMBL" id="ETF03506.1"/>
    </source>
</evidence>
<protein>
    <submittedName>
        <fullName evidence="1">Uncharacterized protein</fullName>
    </submittedName>
</protein>
<proteinExistence type="predicted"/>
<dbReference type="AlphaFoldDB" id="V8QU82"/>
<keyword evidence="2" id="KW-1185">Reference proteome</keyword>
<accession>V8QU82</accession>
<dbReference type="Proteomes" id="UP000018733">
    <property type="component" value="Unassembled WGS sequence"/>
</dbReference>